<dbReference type="PROSITE" id="PS51733">
    <property type="entry name" value="BPL_LPL_CATALYTIC"/>
    <property type="match status" value="1"/>
</dbReference>
<dbReference type="InterPro" id="IPR004143">
    <property type="entry name" value="BPL_LPL_catalytic"/>
</dbReference>
<dbReference type="GO" id="GO:0005737">
    <property type="term" value="C:cytoplasm"/>
    <property type="evidence" value="ECO:0007669"/>
    <property type="project" value="TreeGrafter"/>
</dbReference>
<dbReference type="CDD" id="cd16443">
    <property type="entry name" value="LplA"/>
    <property type="match status" value="1"/>
</dbReference>
<comment type="catalytic activity">
    <reaction evidence="7">
        <text>L-lysyl-[lipoyl-carrier protein] + (R)-lipoate + ATP = N(6)-[(R)-lipoyl]-L-lysyl-[lipoyl-carrier protein] + AMP + diphosphate + H(+)</text>
        <dbReference type="Rhea" id="RHEA:49288"/>
        <dbReference type="Rhea" id="RHEA-COMP:10500"/>
        <dbReference type="Rhea" id="RHEA-COMP:10502"/>
        <dbReference type="ChEBI" id="CHEBI:15378"/>
        <dbReference type="ChEBI" id="CHEBI:29969"/>
        <dbReference type="ChEBI" id="CHEBI:30616"/>
        <dbReference type="ChEBI" id="CHEBI:33019"/>
        <dbReference type="ChEBI" id="CHEBI:83088"/>
        <dbReference type="ChEBI" id="CHEBI:83099"/>
        <dbReference type="ChEBI" id="CHEBI:456215"/>
        <dbReference type="EC" id="6.3.1.20"/>
    </reaction>
</comment>
<reference evidence="9" key="1">
    <citation type="submission" date="2020-12" db="EMBL/GenBank/DDBJ databases">
        <title>Clostridium thailandense sp. nov., a novel acetogenic bacterium isolated from peat land soil in Thailand.</title>
        <authorList>
            <person name="Chaikitkaew S."/>
            <person name="Birkeland N.K."/>
        </authorList>
    </citation>
    <scope>NUCLEOTIDE SEQUENCE</scope>
    <source>
        <strain evidence="9">DSM 17425</strain>
    </source>
</reference>
<dbReference type="RefSeq" id="WP_211143318.1">
    <property type="nucleotide sequence ID" value="NZ_JAEEGB010000015.1"/>
</dbReference>
<dbReference type="Proteomes" id="UP000622687">
    <property type="component" value="Unassembled WGS sequence"/>
</dbReference>
<keyword evidence="6" id="KW-0067">ATP-binding</keyword>
<evidence type="ECO:0000256" key="7">
    <source>
        <dbReference type="ARBA" id="ARBA00048037"/>
    </source>
</evidence>
<comment type="caution">
    <text evidence="9">The sequence shown here is derived from an EMBL/GenBank/DDBJ whole genome shotgun (WGS) entry which is preliminary data.</text>
</comment>
<dbReference type="GO" id="GO:0005524">
    <property type="term" value="F:ATP binding"/>
    <property type="evidence" value="ECO:0007669"/>
    <property type="project" value="UniProtKB-KW"/>
</dbReference>
<evidence type="ECO:0000259" key="8">
    <source>
        <dbReference type="PROSITE" id="PS51733"/>
    </source>
</evidence>
<dbReference type="GO" id="GO:0009249">
    <property type="term" value="P:protein lipoylation"/>
    <property type="evidence" value="ECO:0007669"/>
    <property type="project" value="InterPro"/>
</dbReference>
<dbReference type="Pfam" id="PF10437">
    <property type="entry name" value="Lip_prot_lig_C"/>
    <property type="match status" value="1"/>
</dbReference>
<evidence type="ECO:0000256" key="3">
    <source>
        <dbReference type="ARBA" id="ARBA00012367"/>
    </source>
</evidence>
<evidence type="ECO:0000256" key="1">
    <source>
        <dbReference type="ARBA" id="ARBA00005085"/>
    </source>
</evidence>
<dbReference type="EC" id="6.3.1.20" evidence="3"/>
<dbReference type="InterPro" id="IPR019491">
    <property type="entry name" value="Lipoate_protein_ligase_C"/>
</dbReference>
<evidence type="ECO:0000256" key="6">
    <source>
        <dbReference type="ARBA" id="ARBA00022840"/>
    </source>
</evidence>
<comment type="pathway">
    <text evidence="2">Protein modification; protein lipoylation via exogenous pathway; protein N(6)-(lipoyl)lysine from lipoate: step 1/2.</text>
</comment>
<gene>
    <name evidence="9" type="ORF">I6U51_14540</name>
</gene>
<proteinExistence type="predicted"/>
<keyword evidence="5" id="KW-0547">Nucleotide-binding</keyword>
<evidence type="ECO:0000313" key="9">
    <source>
        <dbReference type="EMBL" id="MBI6873902.1"/>
    </source>
</evidence>
<keyword evidence="4 9" id="KW-0436">Ligase</keyword>
<dbReference type="FunFam" id="3.30.930.10:FF:000072">
    <property type="entry name" value="Lipoate--protein ligase"/>
    <property type="match status" value="1"/>
</dbReference>
<dbReference type="Gene3D" id="3.30.930.10">
    <property type="entry name" value="Bira Bifunctional Protein, Domain 2"/>
    <property type="match status" value="1"/>
</dbReference>
<organism evidence="9 10">
    <name type="scientific">Clostridium aciditolerans</name>
    <dbReference type="NCBI Taxonomy" id="339861"/>
    <lineage>
        <taxon>Bacteria</taxon>
        <taxon>Bacillati</taxon>
        <taxon>Bacillota</taxon>
        <taxon>Clostridia</taxon>
        <taxon>Eubacteriales</taxon>
        <taxon>Clostridiaceae</taxon>
        <taxon>Clostridium</taxon>
    </lineage>
</organism>
<feature type="domain" description="BPL/LPL catalytic" evidence="8">
    <location>
        <begin position="26"/>
        <end position="213"/>
    </location>
</feature>
<dbReference type="NCBIfam" id="TIGR00545">
    <property type="entry name" value="lipoyltrans"/>
    <property type="match status" value="1"/>
</dbReference>
<dbReference type="AlphaFoldDB" id="A0A934I0J1"/>
<dbReference type="SUPFAM" id="SSF55681">
    <property type="entry name" value="Class II aaRS and biotin synthetases"/>
    <property type="match status" value="1"/>
</dbReference>
<name>A0A934I0J1_9CLOT</name>
<dbReference type="InterPro" id="IPR004562">
    <property type="entry name" value="LipoylTrfase_LipoateP_Ligase"/>
</dbReference>
<accession>A0A934I0J1</accession>
<evidence type="ECO:0000313" key="10">
    <source>
        <dbReference type="Proteomes" id="UP000622687"/>
    </source>
</evidence>
<dbReference type="EMBL" id="JAEEGB010000015">
    <property type="protein sequence ID" value="MBI6873902.1"/>
    <property type="molecule type" value="Genomic_DNA"/>
</dbReference>
<protein>
    <recommendedName>
        <fullName evidence="3">lipoate--protein ligase</fullName>
        <ecNumber evidence="3">6.3.1.20</ecNumber>
    </recommendedName>
</protein>
<evidence type="ECO:0000256" key="5">
    <source>
        <dbReference type="ARBA" id="ARBA00022741"/>
    </source>
</evidence>
<dbReference type="PANTHER" id="PTHR12561:SF3">
    <property type="entry name" value="LIPOYLTRANSFERASE 1, MITOCHONDRIAL"/>
    <property type="match status" value="1"/>
</dbReference>
<sequence length="328" mass="37764">MKYILSNSFNPYFNLALEEYIFKTVGMQEDFIILWQNENTIVIGRHQNTIEEINANFVQENNIKVVRRITGGGAVYHDLGNLNFSFITGYDKNNMIDYKKYTIPVINALKKLGVDAELSGRNDLTIDGKKFSGNAQSMHKGRILHHGTLLFDSNLDIIGKVLNVQLDKIQSKGIKSVRSRVTNIKDYLREGTDVNGFKELLLKNLFENNILEEYHLSENDLVSITKLKESKYDTWEWNYGKSPKFNFKSSKRFANGKLEVLLNVNSGLINECKIYGDFLALCSVDELEEKLKRIRYEKSAIEYILSSVNLTQYFGNITLDEILECFFV</sequence>
<dbReference type="GO" id="GO:0017118">
    <property type="term" value="F:lipoyltransferase activity"/>
    <property type="evidence" value="ECO:0007669"/>
    <property type="project" value="TreeGrafter"/>
</dbReference>
<evidence type="ECO:0000256" key="2">
    <source>
        <dbReference type="ARBA" id="ARBA00005124"/>
    </source>
</evidence>
<dbReference type="PANTHER" id="PTHR12561">
    <property type="entry name" value="LIPOATE-PROTEIN LIGASE"/>
    <property type="match status" value="1"/>
</dbReference>
<evidence type="ECO:0000256" key="4">
    <source>
        <dbReference type="ARBA" id="ARBA00022598"/>
    </source>
</evidence>
<dbReference type="SUPFAM" id="SSF82649">
    <property type="entry name" value="SufE/NifU"/>
    <property type="match status" value="1"/>
</dbReference>
<dbReference type="GO" id="GO:0016979">
    <property type="term" value="F:lipoate-protein ligase activity"/>
    <property type="evidence" value="ECO:0007669"/>
    <property type="project" value="UniProtKB-EC"/>
</dbReference>
<comment type="pathway">
    <text evidence="1">Protein modification; protein lipoylation via exogenous pathway; protein N(6)-(lipoyl)lysine from lipoate: step 2/2.</text>
</comment>
<dbReference type="Pfam" id="PF21948">
    <property type="entry name" value="LplA-B_cat"/>
    <property type="match status" value="1"/>
</dbReference>
<keyword evidence="10" id="KW-1185">Reference proteome</keyword>
<dbReference type="Gene3D" id="3.30.390.50">
    <property type="entry name" value="CO dehydrogenase flavoprotein, C-terminal domain"/>
    <property type="match status" value="1"/>
</dbReference>
<dbReference type="InterPro" id="IPR045864">
    <property type="entry name" value="aa-tRNA-synth_II/BPL/LPL"/>
</dbReference>